<dbReference type="EMBL" id="JAODUP010000131">
    <property type="protein sequence ID" value="KAK2160521.1"/>
    <property type="molecule type" value="Genomic_DNA"/>
</dbReference>
<evidence type="ECO:0000256" key="3">
    <source>
        <dbReference type="ARBA" id="ARBA00022771"/>
    </source>
</evidence>
<feature type="domain" description="Polycomb protein VEFS-Box" evidence="9">
    <location>
        <begin position="522"/>
        <end position="639"/>
    </location>
</feature>
<evidence type="ECO:0000259" key="10">
    <source>
        <dbReference type="Pfam" id="PF23320"/>
    </source>
</evidence>
<dbReference type="GO" id="GO:0016586">
    <property type="term" value="C:RSC-type complex"/>
    <property type="evidence" value="ECO:0007669"/>
    <property type="project" value="TreeGrafter"/>
</dbReference>
<dbReference type="PANTHER" id="PTHR22597:SF0">
    <property type="entry name" value="POLYCOMB PROTEIN SUZ12"/>
    <property type="match status" value="1"/>
</dbReference>
<comment type="caution">
    <text evidence="11">The sequence shown here is derived from an EMBL/GenBank/DDBJ whole genome shotgun (WGS) entry which is preliminary data.</text>
</comment>
<dbReference type="GO" id="GO:0008270">
    <property type="term" value="F:zinc ion binding"/>
    <property type="evidence" value="ECO:0007669"/>
    <property type="project" value="UniProtKB-KW"/>
</dbReference>
<dbReference type="Pfam" id="PF23320">
    <property type="entry name" value="Zn_SUZ12"/>
    <property type="match status" value="1"/>
</dbReference>
<reference evidence="11" key="1">
    <citation type="journal article" date="2023" name="Mol. Biol. Evol.">
        <title>Third-Generation Sequencing Reveals the Adaptive Role of the Epigenome in Three Deep-Sea Polychaetes.</title>
        <authorList>
            <person name="Perez M."/>
            <person name="Aroh O."/>
            <person name="Sun Y."/>
            <person name="Lan Y."/>
            <person name="Juniper S.K."/>
            <person name="Young C.R."/>
            <person name="Angers B."/>
            <person name="Qian P.Y."/>
        </authorList>
    </citation>
    <scope>NUCLEOTIDE SEQUENCE</scope>
    <source>
        <strain evidence="11">P08H-3</strain>
    </source>
</reference>
<sequence>MKPRKRDHAVVDESKLEFERLQADHEMFLQAFESLGTVYSTSSHSLRRGGANFGSRLAFPPIFLQRSLSYMKGRIDVVKKRSKPRKNFKLDSLLAQTEAKHRKENTKCSYKSDFMNIAFLGYFHQNEPKVTNSEVQVALLKICHKKRKDVSSPVLQVDLGRVIVPINPAPELQPADNEQTLSIGSSNFNHNNSHSVKSYTLMFNVICQVDKAAEPQVNGLVNGEVNGEHNGKDDEPSPKHYCNHSTSPATRHSTQCISPRQRSCQSTNDLCTMSYTAELVVYDKYQRCLLTEGEYEIALHDMRQKVLSKKHATWETVMGGQAIGPFEVFNKCPTLKFKLAWSQLPLDQSASNGAETDMENDGENNRAIVPKHFIPRLAQLEKRAREAVSPSKRRRIFYQFLYNNNTRQQTEARDDLSCPWCSLPCMQLYSLLKHLRCCHPRFNFAYTEHPKGARIDVSINQCFDGAYVGNPQDLHSHIGYAFSRNGPVRRTPVTHLMVYRPKKPSYDIAEFMEPESEKHSMRQTVQGHNRLYYHTVTCQPIRPCEIETDSEDENDPMWLRQNTINMIDEFTDVNEGEKEVMKMWNIHVMHHNYIADCQMPAALCLFVEEYGTSLLQQNLVRNFLLHVINLYDFGLVRPEVVYRTVMHLLTLRNKLEADGLLPAPVGAGKCTASNVPWQGTRQHGDSNISFMSCPSFSSISKKDEPKP</sequence>
<accession>A0AAD9JX58</accession>
<evidence type="ECO:0000256" key="5">
    <source>
        <dbReference type="ARBA" id="ARBA00022853"/>
    </source>
</evidence>
<dbReference type="GO" id="GO:0031490">
    <property type="term" value="F:chromatin DNA binding"/>
    <property type="evidence" value="ECO:0007669"/>
    <property type="project" value="TreeGrafter"/>
</dbReference>
<evidence type="ECO:0000256" key="7">
    <source>
        <dbReference type="ARBA" id="ARBA00023163"/>
    </source>
</evidence>
<dbReference type="PANTHER" id="PTHR22597">
    <property type="entry name" value="POLYCOMB GROUP PROTEIN"/>
    <property type="match status" value="1"/>
</dbReference>
<dbReference type="Pfam" id="PF09733">
    <property type="entry name" value="VEFS-Box"/>
    <property type="match status" value="1"/>
</dbReference>
<dbReference type="InterPro" id="IPR019135">
    <property type="entry name" value="Polycomb_protein_VEFS-Box"/>
</dbReference>
<evidence type="ECO:0000256" key="1">
    <source>
        <dbReference type="ARBA" id="ARBA00007416"/>
    </source>
</evidence>
<keyword evidence="5" id="KW-0156">Chromatin regulator</keyword>
<dbReference type="GO" id="GO:0035098">
    <property type="term" value="C:ESC/E(Z) complex"/>
    <property type="evidence" value="ECO:0007669"/>
    <property type="project" value="TreeGrafter"/>
</dbReference>
<dbReference type="Proteomes" id="UP001208570">
    <property type="component" value="Unassembled WGS sequence"/>
</dbReference>
<gene>
    <name evidence="11" type="ORF">LSH36_131g00036</name>
</gene>
<feature type="compositionally biased region" description="Basic and acidic residues" evidence="8">
    <location>
        <begin position="226"/>
        <end position="238"/>
    </location>
</feature>
<keyword evidence="6" id="KW-0805">Transcription regulation</keyword>
<feature type="domain" description="Polycomb protein SUZ12-like zinc finger" evidence="10">
    <location>
        <begin position="394"/>
        <end position="462"/>
    </location>
</feature>
<dbReference type="CDD" id="cd21750">
    <property type="entry name" value="ZnB-Zn_SUZ12"/>
    <property type="match status" value="1"/>
</dbReference>
<keyword evidence="4" id="KW-0862">Zinc</keyword>
<evidence type="ECO:0000313" key="11">
    <source>
        <dbReference type="EMBL" id="KAK2160521.1"/>
    </source>
</evidence>
<keyword evidence="3" id="KW-0863">Zinc-finger</keyword>
<evidence type="ECO:0000256" key="8">
    <source>
        <dbReference type="SAM" id="MobiDB-lite"/>
    </source>
</evidence>
<feature type="compositionally biased region" description="Polar residues" evidence="8">
    <location>
        <begin position="243"/>
        <end position="254"/>
    </location>
</feature>
<protein>
    <recommendedName>
        <fullName evidence="13">Polycomb protein VEFS-Box domain-containing protein</fullName>
    </recommendedName>
</protein>
<organism evidence="11 12">
    <name type="scientific">Paralvinella palmiformis</name>
    <dbReference type="NCBI Taxonomy" id="53620"/>
    <lineage>
        <taxon>Eukaryota</taxon>
        <taxon>Metazoa</taxon>
        <taxon>Spiralia</taxon>
        <taxon>Lophotrochozoa</taxon>
        <taxon>Annelida</taxon>
        <taxon>Polychaeta</taxon>
        <taxon>Sedentaria</taxon>
        <taxon>Canalipalpata</taxon>
        <taxon>Terebellida</taxon>
        <taxon>Terebelliformia</taxon>
        <taxon>Alvinellidae</taxon>
        <taxon>Paralvinella</taxon>
    </lineage>
</organism>
<name>A0AAD9JX58_9ANNE</name>
<dbReference type="GO" id="GO:0006325">
    <property type="term" value="P:chromatin organization"/>
    <property type="evidence" value="ECO:0007669"/>
    <property type="project" value="UniProtKB-KW"/>
</dbReference>
<dbReference type="CDD" id="cd21551">
    <property type="entry name" value="VEFS-box_SUZ12"/>
    <property type="match status" value="1"/>
</dbReference>
<feature type="region of interest" description="Disordered" evidence="8">
    <location>
        <begin position="222"/>
        <end position="254"/>
    </location>
</feature>
<keyword evidence="7" id="KW-0804">Transcription</keyword>
<proteinExistence type="inferred from homology"/>
<evidence type="ECO:0000259" key="9">
    <source>
        <dbReference type="Pfam" id="PF09733"/>
    </source>
</evidence>
<evidence type="ECO:0000256" key="2">
    <source>
        <dbReference type="ARBA" id="ARBA00022723"/>
    </source>
</evidence>
<evidence type="ECO:0000256" key="4">
    <source>
        <dbReference type="ARBA" id="ARBA00022833"/>
    </source>
</evidence>
<evidence type="ECO:0000256" key="6">
    <source>
        <dbReference type="ARBA" id="ARBA00023015"/>
    </source>
</evidence>
<comment type="similarity">
    <text evidence="1">Belongs to the VEFS (VRN2-EMF2-FIS2-SU(Z)12) family.</text>
</comment>
<dbReference type="InterPro" id="IPR057540">
    <property type="entry name" value="Znf_SUZ12"/>
</dbReference>
<keyword evidence="12" id="KW-1185">Reference proteome</keyword>
<evidence type="ECO:0000313" key="12">
    <source>
        <dbReference type="Proteomes" id="UP001208570"/>
    </source>
</evidence>
<dbReference type="AlphaFoldDB" id="A0AAD9JX58"/>
<keyword evidence="2" id="KW-0479">Metal-binding</keyword>
<dbReference type="CDD" id="cd21740">
    <property type="entry name" value="C2_II_SUZ12"/>
    <property type="match status" value="1"/>
</dbReference>
<evidence type="ECO:0008006" key="13">
    <source>
        <dbReference type="Google" id="ProtNLM"/>
    </source>
</evidence>